<feature type="signal peptide" evidence="1">
    <location>
        <begin position="1"/>
        <end position="24"/>
    </location>
</feature>
<dbReference type="Proteomes" id="UP000292307">
    <property type="component" value="Chromosome"/>
</dbReference>
<dbReference type="PROSITE" id="PS51257">
    <property type="entry name" value="PROKAR_LIPOPROTEIN"/>
    <property type="match status" value="1"/>
</dbReference>
<evidence type="ECO:0000313" key="5">
    <source>
        <dbReference type="Proteomes" id="UP000292307"/>
    </source>
</evidence>
<dbReference type="InterPro" id="IPR036452">
    <property type="entry name" value="Ribo_hydro-like"/>
</dbReference>
<dbReference type="Pfam" id="PF21027">
    <property type="entry name" value="Sde0182_C"/>
    <property type="match status" value="1"/>
</dbReference>
<feature type="domain" description="Cellulose-binding Sde182 C-terminal" evidence="3">
    <location>
        <begin position="396"/>
        <end position="475"/>
    </location>
</feature>
<dbReference type="InterPro" id="IPR013783">
    <property type="entry name" value="Ig-like_fold"/>
</dbReference>
<evidence type="ECO:0000313" key="4">
    <source>
        <dbReference type="EMBL" id="QBI01710.1"/>
    </source>
</evidence>
<dbReference type="EMBL" id="CP036401">
    <property type="protein sequence ID" value="QBI01710.1"/>
    <property type="molecule type" value="Genomic_DNA"/>
</dbReference>
<keyword evidence="5" id="KW-1185">Reference proteome</keyword>
<dbReference type="InterPro" id="IPR048527">
    <property type="entry name" value="Sde182_C"/>
</dbReference>
<dbReference type="RefSeq" id="WP_131145830.1">
    <property type="nucleotide sequence ID" value="NZ_BMWV01000004.1"/>
</dbReference>
<evidence type="ECO:0000259" key="3">
    <source>
        <dbReference type="Pfam" id="PF21027"/>
    </source>
</evidence>
<keyword evidence="1" id="KW-0732">Signal</keyword>
<evidence type="ECO:0000256" key="1">
    <source>
        <dbReference type="SAM" id="SignalP"/>
    </source>
</evidence>
<proteinExistence type="predicted"/>
<name>A0ABX5RSX3_9BURK</name>
<organism evidence="4 5">
    <name type="scientific">Pseudoduganella albidiflava</name>
    <dbReference type="NCBI Taxonomy" id="321983"/>
    <lineage>
        <taxon>Bacteria</taxon>
        <taxon>Pseudomonadati</taxon>
        <taxon>Pseudomonadota</taxon>
        <taxon>Betaproteobacteria</taxon>
        <taxon>Burkholderiales</taxon>
        <taxon>Oxalobacteraceae</taxon>
        <taxon>Telluria group</taxon>
        <taxon>Pseudoduganella</taxon>
    </lineage>
</organism>
<sequence length="481" mass="52810">MMRLFSITAMLAALLACVPAPGFAEPRQRLVVLTDIEADPDDSQSLVRLLLYANQIDIEGIVATTSTHQKSRIAPASIHAIIDAYGRVQPRLLKHEPGFPKAQALKAVVHAGSPVYGMQGVGDSGDSPGSNAIIEALEKNDPRPLWVAVWGGANTLAQALYRIGHDRTPEQTARLLSKLRVYTISDQDDSGIWIRTRFPDLFYVVSPGGYGNGTWTGINVTEPGFDSTEVSNSWIAAHIQQGHGALGAIYPDVAYGMEGDTPSFLSLIPNGLNAPEHPDWGGWGGRYELYTPALETTDPKGFTGNVPVLQEPRAIWTNAVDSYTPMVHNDFFRAVRAHDKVSKGYRTTILRWRKDFQNDFAARMDWSTKPYKEANHPPVVKLGHGDRLTIKSGERFTLSAAGSSDPDGDSLSYLWFHYPEAGSYREQVKLGDAENLHTVWGQAPVVTKAETAHFIVKVIDKGSPPLTRYRRIVVTFVPSAP</sequence>
<dbReference type="SUPFAM" id="SSF53590">
    <property type="entry name" value="Nucleoside hydrolase"/>
    <property type="match status" value="1"/>
</dbReference>
<feature type="chain" id="PRO_5047426937" evidence="1">
    <location>
        <begin position="25"/>
        <end position="481"/>
    </location>
</feature>
<dbReference type="Pfam" id="PF07632">
    <property type="entry name" value="Sde182_NH-like"/>
    <property type="match status" value="1"/>
</dbReference>
<accession>A0ABX5RSX3</accession>
<evidence type="ECO:0000259" key="2">
    <source>
        <dbReference type="Pfam" id="PF07632"/>
    </source>
</evidence>
<gene>
    <name evidence="4" type="ORF">EYF70_13265</name>
</gene>
<reference evidence="4 5" key="1">
    <citation type="submission" date="2019-02" db="EMBL/GenBank/DDBJ databases">
        <title>Draft Genome Sequences of Six Type Strains of the Genus Massilia.</title>
        <authorList>
            <person name="Miess H."/>
            <person name="Frediansyhah A."/>
            <person name="Gross H."/>
        </authorList>
    </citation>
    <scope>NUCLEOTIDE SEQUENCE [LARGE SCALE GENOMIC DNA]</scope>
    <source>
        <strain evidence="4 5">DSM 17472</strain>
    </source>
</reference>
<protein>
    <submittedName>
        <fullName evidence="4">DUF1593 domain-containing protein</fullName>
    </submittedName>
</protein>
<feature type="domain" description="Cellulose-binding Sde182 nucleoside hydrolase-like" evidence="2">
    <location>
        <begin position="29"/>
        <end position="287"/>
    </location>
</feature>
<dbReference type="InterPro" id="IPR011483">
    <property type="entry name" value="Sde182_NH-like"/>
</dbReference>
<dbReference type="Gene3D" id="2.60.40.10">
    <property type="entry name" value="Immunoglobulins"/>
    <property type="match status" value="1"/>
</dbReference>
<dbReference type="Gene3D" id="3.90.245.10">
    <property type="entry name" value="Ribonucleoside hydrolase-like"/>
    <property type="match status" value="1"/>
</dbReference>